<evidence type="ECO:0000256" key="2">
    <source>
        <dbReference type="PROSITE-ProRule" id="PRU00267"/>
    </source>
</evidence>
<dbReference type="InterPro" id="IPR036910">
    <property type="entry name" value="HMG_box_dom_sf"/>
</dbReference>
<keyword evidence="2" id="KW-0539">Nucleus</keyword>
<evidence type="ECO:0000256" key="3">
    <source>
        <dbReference type="SAM" id="MobiDB-lite"/>
    </source>
</evidence>
<sequence length="70" mass="8264">MSGIKRPTSSYMFFTKLNREKVIAENPGIKFGQIAKKLGKMWKNMSNEEKEPYNKMAEEDKERYNKEKGE</sequence>
<feature type="region of interest" description="Disordered" evidence="3">
    <location>
        <begin position="46"/>
        <end position="70"/>
    </location>
</feature>
<dbReference type="PROSITE" id="PS50118">
    <property type="entry name" value="HMG_BOX_2"/>
    <property type="match status" value="1"/>
</dbReference>
<evidence type="ECO:0000313" key="5">
    <source>
        <dbReference type="EMBL" id="KAK8854257.1"/>
    </source>
</evidence>
<evidence type="ECO:0000313" key="6">
    <source>
        <dbReference type="Proteomes" id="UP001470230"/>
    </source>
</evidence>
<gene>
    <name evidence="5" type="ORF">M9Y10_016816</name>
</gene>
<keyword evidence="1 2" id="KW-0238">DNA-binding</keyword>
<evidence type="ECO:0000259" key="4">
    <source>
        <dbReference type="PROSITE" id="PS50118"/>
    </source>
</evidence>
<dbReference type="InterPro" id="IPR050342">
    <property type="entry name" value="HMGB"/>
</dbReference>
<dbReference type="Pfam" id="PF00505">
    <property type="entry name" value="HMG_box"/>
    <property type="match status" value="1"/>
</dbReference>
<dbReference type="SUPFAM" id="SSF47095">
    <property type="entry name" value="HMG-box"/>
    <property type="match status" value="1"/>
</dbReference>
<proteinExistence type="predicted"/>
<organism evidence="5 6">
    <name type="scientific">Tritrichomonas musculus</name>
    <dbReference type="NCBI Taxonomy" id="1915356"/>
    <lineage>
        <taxon>Eukaryota</taxon>
        <taxon>Metamonada</taxon>
        <taxon>Parabasalia</taxon>
        <taxon>Tritrichomonadida</taxon>
        <taxon>Tritrichomonadidae</taxon>
        <taxon>Tritrichomonas</taxon>
    </lineage>
</organism>
<dbReference type="PRINTS" id="PR00886">
    <property type="entry name" value="HIGHMOBLTY12"/>
</dbReference>
<keyword evidence="6" id="KW-1185">Reference proteome</keyword>
<accession>A0ABR2HX87</accession>
<dbReference type="EMBL" id="JAPFFF010000021">
    <property type="protein sequence ID" value="KAK8854257.1"/>
    <property type="molecule type" value="Genomic_DNA"/>
</dbReference>
<dbReference type="Proteomes" id="UP001470230">
    <property type="component" value="Unassembled WGS sequence"/>
</dbReference>
<dbReference type="SMART" id="SM00398">
    <property type="entry name" value="HMG"/>
    <property type="match status" value="1"/>
</dbReference>
<feature type="domain" description="HMG box" evidence="4">
    <location>
        <begin position="4"/>
        <end position="70"/>
    </location>
</feature>
<evidence type="ECO:0000256" key="1">
    <source>
        <dbReference type="ARBA" id="ARBA00023125"/>
    </source>
</evidence>
<reference evidence="5 6" key="1">
    <citation type="submission" date="2024-04" db="EMBL/GenBank/DDBJ databases">
        <title>Tritrichomonas musculus Genome.</title>
        <authorList>
            <person name="Alves-Ferreira E."/>
            <person name="Grigg M."/>
            <person name="Lorenzi H."/>
            <person name="Galac M."/>
        </authorList>
    </citation>
    <scope>NUCLEOTIDE SEQUENCE [LARGE SCALE GENOMIC DNA]</scope>
    <source>
        <strain evidence="5 6">EAF2021</strain>
    </source>
</reference>
<dbReference type="InterPro" id="IPR009071">
    <property type="entry name" value="HMG_box_dom"/>
</dbReference>
<comment type="caution">
    <text evidence="5">The sequence shown here is derived from an EMBL/GenBank/DDBJ whole genome shotgun (WGS) entry which is preliminary data.</text>
</comment>
<feature type="DNA-binding region" description="HMG box" evidence="2">
    <location>
        <begin position="4"/>
        <end position="70"/>
    </location>
</feature>
<protein>
    <recommendedName>
        <fullName evidence="4">HMG box domain-containing protein</fullName>
    </recommendedName>
</protein>
<dbReference type="PANTHER" id="PTHR48112">
    <property type="entry name" value="HIGH MOBILITY GROUP PROTEIN DSP1"/>
    <property type="match status" value="1"/>
</dbReference>
<name>A0ABR2HX87_9EUKA</name>
<dbReference type="Gene3D" id="1.10.30.10">
    <property type="entry name" value="High mobility group box domain"/>
    <property type="match status" value="1"/>
</dbReference>